<protein>
    <submittedName>
        <fullName evidence="1">Uncharacterized protein</fullName>
    </submittedName>
</protein>
<sequence>MYKIFNRAGFSPLSLFTQSYPALAKIKKLSLAFTIKQRHYSQNIQDSWHFNFFNNNNILIFALNYSLTCKII</sequence>
<reference evidence="1 2" key="1">
    <citation type="journal article" date="2010" name="Syst. Appl. Microbiol.">
        <title>Four new species of Chryseobacterium from the rhizosphere of coastal sand dune plants, Chryseobacterium elymi sp. nov., Chryseobacterium hagamense sp. nov., Chryseobacterium lathyri sp. nov. and Chryseobacterium rhizosphaerae sp. nov.</title>
        <authorList>
            <person name="Cho S.H."/>
            <person name="Lee K.S."/>
            <person name="Shin D.S."/>
            <person name="Han J.H."/>
            <person name="Park K.S."/>
            <person name="Lee C.H."/>
            <person name="Park K.H."/>
            <person name="Kim S.B."/>
        </authorList>
    </citation>
    <scope>NUCLEOTIDE SEQUENCE [LARGE SCALE GENOMIC DNA]</scope>
    <source>
        <strain evidence="1 2">KCTC 22547</strain>
    </source>
</reference>
<proteinExistence type="predicted"/>
<dbReference type="EMBL" id="QNUH01000008">
    <property type="protein sequence ID" value="REC77510.1"/>
    <property type="molecule type" value="Genomic_DNA"/>
</dbReference>
<accession>A0A3D9DHL9</accession>
<dbReference type="AlphaFoldDB" id="A0A3D9DHL9"/>
<gene>
    <name evidence="1" type="ORF">DRF60_11015</name>
</gene>
<evidence type="ECO:0000313" key="1">
    <source>
        <dbReference type="EMBL" id="REC77510.1"/>
    </source>
</evidence>
<evidence type="ECO:0000313" key="2">
    <source>
        <dbReference type="Proteomes" id="UP000257030"/>
    </source>
</evidence>
<keyword evidence="2" id="KW-1185">Reference proteome</keyword>
<dbReference type="Proteomes" id="UP000257030">
    <property type="component" value="Unassembled WGS sequence"/>
</dbReference>
<organism evidence="1 2">
    <name type="scientific">Chryseobacterium elymi</name>
    <dbReference type="NCBI Taxonomy" id="395936"/>
    <lineage>
        <taxon>Bacteria</taxon>
        <taxon>Pseudomonadati</taxon>
        <taxon>Bacteroidota</taxon>
        <taxon>Flavobacteriia</taxon>
        <taxon>Flavobacteriales</taxon>
        <taxon>Weeksellaceae</taxon>
        <taxon>Chryseobacterium group</taxon>
        <taxon>Chryseobacterium</taxon>
    </lineage>
</organism>
<name>A0A3D9DHL9_9FLAO</name>
<comment type="caution">
    <text evidence="1">The sequence shown here is derived from an EMBL/GenBank/DDBJ whole genome shotgun (WGS) entry which is preliminary data.</text>
</comment>